<evidence type="ECO:0000256" key="1">
    <source>
        <dbReference type="PIRSR" id="PIRSR000846-1"/>
    </source>
</evidence>
<keyword evidence="5" id="KW-1185">Reference proteome</keyword>
<accession>A0A926ZGL0</accession>
<dbReference type="Proteomes" id="UP000641646">
    <property type="component" value="Unassembled WGS sequence"/>
</dbReference>
<dbReference type="InterPro" id="IPR009163">
    <property type="entry name" value="Ap4A_phos1/2"/>
</dbReference>
<dbReference type="Pfam" id="PF09830">
    <property type="entry name" value="ATP_transf"/>
    <property type="match status" value="1"/>
</dbReference>
<dbReference type="RefSeq" id="WP_190464470.1">
    <property type="nucleotide sequence ID" value="NZ_JACJPW010000024.1"/>
</dbReference>
<protein>
    <submittedName>
        <fullName evidence="4">Phosphorylase</fullName>
    </submittedName>
</protein>
<dbReference type="InterPro" id="IPR019200">
    <property type="entry name" value="ATP_adenylylTrfase_C"/>
</dbReference>
<reference evidence="4" key="2">
    <citation type="submission" date="2020-08" db="EMBL/GenBank/DDBJ databases">
        <authorList>
            <person name="Chen M."/>
            <person name="Teng W."/>
            <person name="Zhao L."/>
            <person name="Hu C."/>
            <person name="Zhou Y."/>
            <person name="Han B."/>
            <person name="Song L."/>
            <person name="Shu W."/>
        </authorList>
    </citation>
    <scope>NUCLEOTIDE SEQUENCE</scope>
    <source>
        <strain evidence="4">FACHB-1375</strain>
    </source>
</reference>
<gene>
    <name evidence="4" type="ORF">H6G03_11150</name>
</gene>
<dbReference type="EMBL" id="JACJPW010000024">
    <property type="protein sequence ID" value="MBD2181659.1"/>
    <property type="molecule type" value="Genomic_DNA"/>
</dbReference>
<reference evidence="4" key="1">
    <citation type="journal article" date="2015" name="ISME J.">
        <title>Draft Genome Sequence of Streptomyces incarnatus NRRL8089, which Produces the Nucleoside Antibiotic Sinefungin.</title>
        <authorList>
            <person name="Oshima K."/>
            <person name="Hattori M."/>
            <person name="Shimizu H."/>
            <person name="Fukuda K."/>
            <person name="Nemoto M."/>
            <person name="Inagaki K."/>
            <person name="Tamura T."/>
        </authorList>
    </citation>
    <scope>NUCLEOTIDE SEQUENCE</scope>
    <source>
        <strain evidence="4">FACHB-1375</strain>
    </source>
</reference>
<dbReference type="InterPro" id="IPR045759">
    <property type="entry name" value="Ap4A_phos1/2_N"/>
</dbReference>
<dbReference type="Pfam" id="PF19327">
    <property type="entry name" value="Ap4A_phos_N"/>
    <property type="match status" value="1"/>
</dbReference>
<comment type="caution">
    <text evidence="4">The sequence shown here is derived from an EMBL/GenBank/DDBJ whole genome shotgun (WGS) entry which is preliminary data.</text>
</comment>
<proteinExistence type="predicted"/>
<evidence type="ECO:0000259" key="2">
    <source>
        <dbReference type="Pfam" id="PF09830"/>
    </source>
</evidence>
<dbReference type="InterPro" id="IPR043171">
    <property type="entry name" value="Ap4A_phos1/2-like"/>
</dbReference>
<dbReference type="GO" id="GO:0009117">
    <property type="term" value="P:nucleotide metabolic process"/>
    <property type="evidence" value="ECO:0007669"/>
    <property type="project" value="InterPro"/>
</dbReference>
<dbReference type="PANTHER" id="PTHR38420">
    <property type="entry name" value="AP-4-A PHOSPHORYLASE II"/>
    <property type="match status" value="1"/>
</dbReference>
<dbReference type="GO" id="GO:0005524">
    <property type="term" value="F:ATP binding"/>
    <property type="evidence" value="ECO:0007669"/>
    <property type="project" value="InterPro"/>
</dbReference>
<name>A0A926ZGL0_9CYAN</name>
<evidence type="ECO:0000313" key="5">
    <source>
        <dbReference type="Proteomes" id="UP000641646"/>
    </source>
</evidence>
<dbReference type="PIRSF" id="PIRSF000846">
    <property type="entry name" value="ATP_adenylyltr"/>
    <property type="match status" value="1"/>
</dbReference>
<evidence type="ECO:0000259" key="3">
    <source>
        <dbReference type="Pfam" id="PF19327"/>
    </source>
</evidence>
<dbReference type="GO" id="GO:0003877">
    <property type="term" value="F:ATP:ADP adenylyltransferase activity"/>
    <property type="evidence" value="ECO:0007669"/>
    <property type="project" value="InterPro"/>
</dbReference>
<sequence>MPKEMSISSGKIQLEPGILWELVIKQTERGISCGALETIPTEYEYVEAEGINFLVRVISNLARKDAAKKSVSKNSNTSSQEFNPFLPYDKDLFVTDISDTHLCLLNKFNVVEHHLLIVTRTFEEQESLLTLEDFEAMWVVLDEIDGLAFYNSGKIAGASQRHKHLQWVPLPLSPSGERIAIAPMLATTICEGVVEKIPSFPFVHALVKFDRHEMPSPQAAAKKTLECYFNLLRAVGLLNDESNGGNSPTGAYNLLSTREWMLIVPRSQEHFQSIPINSLGFAGALLVRNEEQMKVLKEFGPLQILKTVAIEQQSVENSIHC</sequence>
<dbReference type="Gene3D" id="3.30.428.70">
    <property type="match status" value="1"/>
</dbReference>
<feature type="domain" description="Ap4A phosphorylase 1/2 N-terminal" evidence="3">
    <location>
        <begin position="11"/>
        <end position="186"/>
    </location>
</feature>
<dbReference type="PANTHER" id="PTHR38420:SF1">
    <property type="entry name" value="PUTATIVE (AFU_ORTHOLOGUE AFUA_5G14690)-RELATED"/>
    <property type="match status" value="1"/>
</dbReference>
<feature type="domain" description="ATP adenylyltransferase C-terminal" evidence="2">
    <location>
        <begin position="198"/>
        <end position="310"/>
    </location>
</feature>
<evidence type="ECO:0000313" key="4">
    <source>
        <dbReference type="EMBL" id="MBD2181659.1"/>
    </source>
</evidence>
<dbReference type="InterPro" id="IPR036265">
    <property type="entry name" value="HIT-like_sf"/>
</dbReference>
<dbReference type="SUPFAM" id="SSF54197">
    <property type="entry name" value="HIT-like"/>
    <property type="match status" value="1"/>
</dbReference>
<dbReference type="AlphaFoldDB" id="A0A926ZGL0"/>
<feature type="active site" description="Nucleophile" evidence="1">
    <location>
        <position position="164"/>
    </location>
</feature>
<organism evidence="4 5">
    <name type="scientific">Aerosakkonema funiforme FACHB-1375</name>
    <dbReference type="NCBI Taxonomy" id="2949571"/>
    <lineage>
        <taxon>Bacteria</taxon>
        <taxon>Bacillati</taxon>
        <taxon>Cyanobacteriota</taxon>
        <taxon>Cyanophyceae</taxon>
        <taxon>Oscillatoriophycideae</taxon>
        <taxon>Aerosakkonematales</taxon>
        <taxon>Aerosakkonemataceae</taxon>
        <taxon>Aerosakkonema</taxon>
    </lineage>
</organism>